<keyword evidence="2" id="KW-1185">Reference proteome</keyword>
<organism evidence="1 2">
    <name type="scientific">Dermatophagoides farinae</name>
    <name type="common">American house dust mite</name>
    <dbReference type="NCBI Taxonomy" id="6954"/>
    <lineage>
        <taxon>Eukaryota</taxon>
        <taxon>Metazoa</taxon>
        <taxon>Ecdysozoa</taxon>
        <taxon>Arthropoda</taxon>
        <taxon>Chelicerata</taxon>
        <taxon>Arachnida</taxon>
        <taxon>Acari</taxon>
        <taxon>Acariformes</taxon>
        <taxon>Sarcoptiformes</taxon>
        <taxon>Astigmata</taxon>
        <taxon>Psoroptidia</taxon>
        <taxon>Analgoidea</taxon>
        <taxon>Pyroglyphidae</taxon>
        <taxon>Dermatophagoidinae</taxon>
        <taxon>Dermatophagoides</taxon>
    </lineage>
</organism>
<evidence type="ECO:0000313" key="2">
    <source>
        <dbReference type="Proteomes" id="UP000790347"/>
    </source>
</evidence>
<reference evidence="1" key="1">
    <citation type="submission" date="2013-05" db="EMBL/GenBank/DDBJ databases">
        <authorList>
            <person name="Yim A.K.Y."/>
            <person name="Chan T.F."/>
            <person name="Ji K.M."/>
            <person name="Liu X.Y."/>
            <person name="Zhou J.W."/>
            <person name="Li R.Q."/>
            <person name="Yang K.Y."/>
            <person name="Li J."/>
            <person name="Li M."/>
            <person name="Law P.T.W."/>
            <person name="Wu Y.L."/>
            <person name="Cai Z.L."/>
            <person name="Qin H."/>
            <person name="Bao Y."/>
            <person name="Leung R.K.K."/>
            <person name="Ng P.K.S."/>
            <person name="Zou J."/>
            <person name="Zhong X.J."/>
            <person name="Ran P.X."/>
            <person name="Zhong N.S."/>
            <person name="Liu Z.G."/>
            <person name="Tsui S.K.W."/>
        </authorList>
    </citation>
    <scope>NUCLEOTIDE SEQUENCE</scope>
    <source>
        <strain evidence="1">Derf</strain>
        <tissue evidence="1">Whole organism</tissue>
    </source>
</reference>
<accession>A0A922HTU2</accession>
<sequence length="89" mass="10530">MKNPSYSMNIWKIKDALLTLNIIYVEIDLNNVETVEFQIKTMMMLLHACIYFDSFSTYAVESVEFQIKMLMMLSHAYAYLDSNRLNVFK</sequence>
<evidence type="ECO:0000313" key="1">
    <source>
        <dbReference type="EMBL" id="KAH9506097.1"/>
    </source>
</evidence>
<name>A0A922HTU2_DERFA</name>
<dbReference type="AlphaFoldDB" id="A0A922HTU2"/>
<gene>
    <name evidence="1" type="ORF">DERF_010844</name>
</gene>
<dbReference type="Proteomes" id="UP000790347">
    <property type="component" value="Unassembled WGS sequence"/>
</dbReference>
<dbReference type="EMBL" id="ASGP02000005">
    <property type="protein sequence ID" value="KAH9506097.1"/>
    <property type="molecule type" value="Genomic_DNA"/>
</dbReference>
<proteinExistence type="predicted"/>
<comment type="caution">
    <text evidence="1">The sequence shown here is derived from an EMBL/GenBank/DDBJ whole genome shotgun (WGS) entry which is preliminary data.</text>
</comment>
<reference evidence="1" key="2">
    <citation type="journal article" date="2022" name="Res Sq">
        <title>Comparative Genomics Reveals Insights into the Divergent Evolution of Astigmatic Mites and Household Pest Adaptations.</title>
        <authorList>
            <person name="Xiong Q."/>
            <person name="Wan A.T.-Y."/>
            <person name="Liu X.-Y."/>
            <person name="Fung C.S.-H."/>
            <person name="Xiao X."/>
            <person name="Malainual N."/>
            <person name="Hou J."/>
            <person name="Wang L."/>
            <person name="Wang M."/>
            <person name="Yang K."/>
            <person name="Cui Y."/>
            <person name="Leung E."/>
            <person name="Nong W."/>
            <person name="Shin S.-K."/>
            <person name="Au S."/>
            <person name="Jeong K.Y."/>
            <person name="Chew F.T."/>
            <person name="Hui J."/>
            <person name="Leung T.F."/>
            <person name="Tungtrongchitr A."/>
            <person name="Zhong N."/>
            <person name="Liu Z."/>
            <person name="Tsui S."/>
        </authorList>
    </citation>
    <scope>NUCLEOTIDE SEQUENCE</scope>
    <source>
        <strain evidence="1">Derf</strain>
        <tissue evidence="1">Whole organism</tissue>
    </source>
</reference>
<protein>
    <submittedName>
        <fullName evidence="1">Uncharacterized protein</fullName>
    </submittedName>
</protein>